<dbReference type="InterPro" id="IPR000073">
    <property type="entry name" value="AB_hydrolase_1"/>
</dbReference>
<keyword evidence="3" id="KW-0732">Signal</keyword>
<feature type="signal peptide" evidence="3">
    <location>
        <begin position="1"/>
        <end position="23"/>
    </location>
</feature>
<sequence length="368" mass="40908">MNVLYSILIMTASTLLSASTSFANNDFKAPIWQLGGHLQTIIPSLFPQVAKQTYVRERWELPDGDFVDVDWTESPARLDKAQPKPVLVLFHGLEGTSQSHYARVLMAAAKQRGWLGVVVHFRGCSGEPNRLPRVYYAGDADEINTFISIIHQKLPDNVIYAAGVSLGGNALLKWLGQYPENARRLVKAAAAISAPIALKETAHSLDTGLNYLIYSKHFVATMKPKALQMAERFPDYLDASRIQTARSVQDMDNAVTSVLFGTKNADEYYDVNASKPWLRSIQTETLILNAKNDPFVPFDTLPSETEVSSAVQLDYQAEGGHAGFYGKTDQASPWLAARIFQFFDNTEHVQLDALVDQLIQFHPAALYQ</sequence>
<feature type="chain" id="PRO_5023127614" evidence="3">
    <location>
        <begin position="24"/>
        <end position="368"/>
    </location>
</feature>
<feature type="domain" description="AB hydrolase-1" evidence="4">
    <location>
        <begin position="85"/>
        <end position="310"/>
    </location>
</feature>
<feature type="active site" description="Charge relay system" evidence="2">
    <location>
        <position position="293"/>
    </location>
</feature>
<dbReference type="KEGG" id="mmec:FIU01_02505"/>
<dbReference type="PANTHER" id="PTHR10794:SF94">
    <property type="entry name" value="ESTERASE YHET-RELATED"/>
    <property type="match status" value="1"/>
</dbReference>
<dbReference type="InterPro" id="IPR029058">
    <property type="entry name" value="AB_hydrolase_fold"/>
</dbReference>
<dbReference type="NCBIfam" id="NF008218">
    <property type="entry name" value="PRK10985.1"/>
    <property type="match status" value="1"/>
</dbReference>
<dbReference type="Pfam" id="PF00561">
    <property type="entry name" value="Abhydrolase_1"/>
    <property type="match status" value="1"/>
</dbReference>
<evidence type="ECO:0000256" key="2">
    <source>
        <dbReference type="PIRSR" id="PIRSR005211-1"/>
    </source>
</evidence>
<evidence type="ECO:0000313" key="6">
    <source>
        <dbReference type="Proteomes" id="UP000311008"/>
    </source>
</evidence>
<dbReference type="PANTHER" id="PTHR10794">
    <property type="entry name" value="ABHYDROLASE DOMAIN-CONTAINING PROTEIN"/>
    <property type="match status" value="1"/>
</dbReference>
<dbReference type="RefSeq" id="WP_140002625.1">
    <property type="nucleotide sequence ID" value="NZ_CP040946.1"/>
</dbReference>
<feature type="active site" description="Charge relay system" evidence="2">
    <location>
        <position position="321"/>
    </location>
</feature>
<dbReference type="Proteomes" id="UP000311008">
    <property type="component" value="Chromosome"/>
</dbReference>
<organism evidence="5 6">
    <name type="scientific">Methylophilus medardicus</name>
    <dbReference type="NCBI Taxonomy" id="2588534"/>
    <lineage>
        <taxon>Bacteria</taxon>
        <taxon>Pseudomonadati</taxon>
        <taxon>Pseudomonadota</taxon>
        <taxon>Betaproteobacteria</taxon>
        <taxon>Nitrosomonadales</taxon>
        <taxon>Methylophilaceae</taxon>
        <taxon>Methylophilus</taxon>
    </lineage>
</organism>
<evidence type="ECO:0000259" key="4">
    <source>
        <dbReference type="Pfam" id="PF00561"/>
    </source>
</evidence>
<evidence type="ECO:0000256" key="3">
    <source>
        <dbReference type="SAM" id="SignalP"/>
    </source>
</evidence>
<dbReference type="SUPFAM" id="SSF53474">
    <property type="entry name" value="alpha/beta-Hydrolases"/>
    <property type="match status" value="1"/>
</dbReference>
<accession>A0A5B8CR00</accession>
<keyword evidence="6" id="KW-1185">Reference proteome</keyword>
<evidence type="ECO:0000313" key="5">
    <source>
        <dbReference type="EMBL" id="QDC43510.1"/>
    </source>
</evidence>
<reference evidence="6" key="1">
    <citation type="journal article" date="2019" name="ISME J.">
        <title>Evolution in action: habitat transition from sediment to the pelagial leads to genome streamlining in Methylophilaceae.</title>
        <authorList>
            <person name="Salcher M."/>
            <person name="Schaefle D."/>
            <person name="Kaspar M."/>
            <person name="Neuenschwander S.M."/>
            <person name="Ghai R."/>
        </authorList>
    </citation>
    <scope>NUCLEOTIDE SEQUENCE [LARGE SCALE GENOMIC DNA]</scope>
    <source>
        <strain evidence="6">MMS-M-51</strain>
    </source>
</reference>
<feature type="active site" description="Charge relay system" evidence="2">
    <location>
        <position position="165"/>
    </location>
</feature>
<protein>
    <submittedName>
        <fullName evidence="5">Hydrolase</fullName>
    </submittedName>
</protein>
<dbReference type="EMBL" id="CP040946">
    <property type="protein sequence ID" value="QDC43510.1"/>
    <property type="molecule type" value="Genomic_DNA"/>
</dbReference>
<evidence type="ECO:0000256" key="1">
    <source>
        <dbReference type="ARBA" id="ARBA00010884"/>
    </source>
</evidence>
<proteinExistence type="inferred from homology"/>
<gene>
    <name evidence="5" type="ORF">FIU01_02505</name>
</gene>
<dbReference type="GO" id="GO:0047372">
    <property type="term" value="F:monoacylglycerol lipase activity"/>
    <property type="evidence" value="ECO:0007669"/>
    <property type="project" value="TreeGrafter"/>
</dbReference>
<name>A0A5B8CR00_9PROT</name>
<dbReference type="OrthoDB" id="332676at2"/>
<dbReference type="AlphaFoldDB" id="A0A5B8CR00"/>
<comment type="similarity">
    <text evidence="1">Belongs to the AB hydrolase superfamily. AB hydrolase 4 family.</text>
</comment>
<dbReference type="Gene3D" id="3.40.50.1820">
    <property type="entry name" value="alpha/beta hydrolase"/>
    <property type="match status" value="1"/>
</dbReference>
<keyword evidence="5" id="KW-0378">Hydrolase</keyword>
<dbReference type="InterPro" id="IPR012020">
    <property type="entry name" value="ABHD4"/>
</dbReference>
<dbReference type="PIRSF" id="PIRSF005211">
    <property type="entry name" value="Ab_hydro_YheT"/>
    <property type="match status" value="1"/>
</dbReference>
<dbReference type="GO" id="GO:0034338">
    <property type="term" value="F:short-chain carboxylesterase activity"/>
    <property type="evidence" value="ECO:0007669"/>
    <property type="project" value="TreeGrafter"/>
</dbReference>
<dbReference type="InterPro" id="IPR050960">
    <property type="entry name" value="AB_hydrolase_4_sf"/>
</dbReference>